<sequence length="408" mass="43894">MKVLFLAPQPFFVERGTPIAVRFAVETLCQAGHEVDLVVLHGGEDIAMPGLTLHRVKRPPFVGEVPIGLSPAKILCDLFLVATAFRLLSRKRFDVIHAVEESVFPALAARAFRRFKLVYDMDSLMGDQVVEKWPRLAPLRRLFAAIERWPMRRADLVMPVCAAIADRVRALAPGQTIQLLPDVATPVAAASPNAGPVLDLRTVVGSATTSIALYVGNLESYQGTDLLIDAFAQLPPGCDCHLIIVGGRPDHVEAARARARAVRAGERVSLIGPAPLAHLPALLRQADILCSPRLKGVNTPMKIYAYMQAGRGIVATDILSHTQVLDQSRALLVPPGAAAFAGAVAALAADRALRERLGVAAARYAEEEYGADAFQRRLLAGYATLLDEHSALPRLSMVTASARADQLG</sequence>
<keyword evidence="2" id="KW-0808">Transferase</keyword>
<dbReference type="PANTHER" id="PTHR12526">
    <property type="entry name" value="GLYCOSYLTRANSFERASE"/>
    <property type="match status" value="1"/>
</dbReference>
<gene>
    <name evidence="2" type="ORF">FHS94_003742</name>
</gene>
<evidence type="ECO:0000313" key="2">
    <source>
        <dbReference type="EMBL" id="MBB5716870.1"/>
    </source>
</evidence>
<reference evidence="2 3" key="1">
    <citation type="submission" date="2020-08" db="EMBL/GenBank/DDBJ databases">
        <title>Genomic Encyclopedia of Type Strains, Phase IV (KMG-IV): sequencing the most valuable type-strain genomes for metagenomic binning, comparative biology and taxonomic classification.</title>
        <authorList>
            <person name="Goeker M."/>
        </authorList>
    </citation>
    <scope>NUCLEOTIDE SEQUENCE [LARGE SCALE GENOMIC DNA]</scope>
    <source>
        <strain evidence="2 3">DSM 100044</strain>
    </source>
</reference>
<proteinExistence type="predicted"/>
<organism evidence="2 3">
    <name type="scientific">Sphingomonas aerophila</name>
    <dbReference type="NCBI Taxonomy" id="1344948"/>
    <lineage>
        <taxon>Bacteria</taxon>
        <taxon>Pseudomonadati</taxon>
        <taxon>Pseudomonadota</taxon>
        <taxon>Alphaproteobacteria</taxon>
        <taxon>Sphingomonadales</taxon>
        <taxon>Sphingomonadaceae</taxon>
        <taxon>Sphingomonas</taxon>
    </lineage>
</organism>
<dbReference type="Pfam" id="PF13579">
    <property type="entry name" value="Glyco_trans_4_4"/>
    <property type="match status" value="1"/>
</dbReference>
<dbReference type="AlphaFoldDB" id="A0A7W9EW34"/>
<evidence type="ECO:0000313" key="3">
    <source>
        <dbReference type="Proteomes" id="UP000546200"/>
    </source>
</evidence>
<dbReference type="GO" id="GO:0016757">
    <property type="term" value="F:glycosyltransferase activity"/>
    <property type="evidence" value="ECO:0007669"/>
    <property type="project" value="UniProtKB-ARBA"/>
</dbReference>
<evidence type="ECO:0000259" key="1">
    <source>
        <dbReference type="Pfam" id="PF13579"/>
    </source>
</evidence>
<dbReference type="Proteomes" id="UP000546200">
    <property type="component" value="Unassembled WGS sequence"/>
</dbReference>
<dbReference type="EMBL" id="JACIJK010000016">
    <property type="protein sequence ID" value="MBB5716870.1"/>
    <property type="molecule type" value="Genomic_DNA"/>
</dbReference>
<dbReference type="Gene3D" id="3.40.50.2000">
    <property type="entry name" value="Glycogen Phosphorylase B"/>
    <property type="match status" value="2"/>
</dbReference>
<keyword evidence="3" id="KW-1185">Reference proteome</keyword>
<dbReference type="Pfam" id="PF13692">
    <property type="entry name" value="Glyco_trans_1_4"/>
    <property type="match status" value="1"/>
</dbReference>
<accession>A0A7W9EW34</accession>
<dbReference type="SUPFAM" id="SSF53756">
    <property type="entry name" value="UDP-Glycosyltransferase/glycogen phosphorylase"/>
    <property type="match status" value="1"/>
</dbReference>
<comment type="caution">
    <text evidence="2">The sequence shown here is derived from an EMBL/GenBank/DDBJ whole genome shotgun (WGS) entry which is preliminary data.</text>
</comment>
<feature type="domain" description="Glycosyltransferase subfamily 4-like N-terminal" evidence="1">
    <location>
        <begin position="21"/>
        <end position="172"/>
    </location>
</feature>
<protein>
    <submittedName>
        <fullName evidence="2">Glycosyltransferase involved in cell wall biosynthesis</fullName>
    </submittedName>
</protein>
<name>A0A7W9EW34_9SPHN</name>
<dbReference type="InterPro" id="IPR028098">
    <property type="entry name" value="Glyco_trans_4-like_N"/>
</dbReference>
<dbReference type="RefSeq" id="WP_184060514.1">
    <property type="nucleotide sequence ID" value="NZ_JACIJK010000016.1"/>
</dbReference>